<keyword evidence="2" id="KW-1133">Transmembrane helix</keyword>
<dbReference type="EMBL" id="JACKVK010000013">
    <property type="protein sequence ID" value="MCV7423761.1"/>
    <property type="molecule type" value="Genomic_DNA"/>
</dbReference>
<feature type="transmembrane region" description="Helical" evidence="2">
    <location>
        <begin position="346"/>
        <end position="365"/>
    </location>
</feature>
<dbReference type="AlphaFoldDB" id="A0A9X2Z8C1"/>
<protein>
    <submittedName>
        <fullName evidence="3">Uncharacterized protein</fullName>
    </submittedName>
</protein>
<accession>A0A9X2Z8C1</accession>
<feature type="transmembrane region" description="Helical" evidence="2">
    <location>
        <begin position="551"/>
        <end position="574"/>
    </location>
</feature>
<name>A0A9X2Z8C1_9MYCO</name>
<dbReference type="Proteomes" id="UP001141629">
    <property type="component" value="Unassembled WGS sequence"/>
</dbReference>
<reference evidence="3" key="2">
    <citation type="journal article" date="2022" name="BMC Genomics">
        <title>Comparative genome analysis of mycobacteria focusing on tRNA and non-coding RNA.</title>
        <authorList>
            <person name="Behra P.R.K."/>
            <person name="Pettersson B.M.F."/>
            <person name="Ramesh M."/>
            <person name="Das S."/>
            <person name="Dasgupta S."/>
            <person name="Kirsebom L.A."/>
        </authorList>
    </citation>
    <scope>NUCLEOTIDE SEQUENCE</scope>
    <source>
        <strain evidence="3">DSM 44838</strain>
    </source>
</reference>
<feature type="region of interest" description="Disordered" evidence="1">
    <location>
        <begin position="1"/>
        <end position="24"/>
    </location>
</feature>
<keyword evidence="2" id="KW-0472">Membrane</keyword>
<reference evidence="3" key="1">
    <citation type="submission" date="2020-07" db="EMBL/GenBank/DDBJ databases">
        <authorList>
            <person name="Pettersson B.M.F."/>
            <person name="Behra P.R.K."/>
            <person name="Ramesh M."/>
            <person name="Das S."/>
            <person name="Dasgupta S."/>
            <person name="Kirsebom L.A."/>
        </authorList>
    </citation>
    <scope>NUCLEOTIDE SEQUENCE</scope>
    <source>
        <strain evidence="3">DSM 44838</strain>
    </source>
</reference>
<evidence type="ECO:0000313" key="4">
    <source>
        <dbReference type="Proteomes" id="UP001141629"/>
    </source>
</evidence>
<proteinExistence type="predicted"/>
<feature type="transmembrane region" description="Helical" evidence="2">
    <location>
        <begin position="492"/>
        <end position="512"/>
    </location>
</feature>
<feature type="transmembrane region" description="Helical" evidence="2">
    <location>
        <begin position="84"/>
        <end position="106"/>
    </location>
</feature>
<feature type="transmembrane region" description="Helical" evidence="2">
    <location>
        <begin position="191"/>
        <end position="217"/>
    </location>
</feature>
<keyword evidence="4" id="KW-1185">Reference proteome</keyword>
<evidence type="ECO:0000256" key="2">
    <source>
        <dbReference type="SAM" id="Phobius"/>
    </source>
</evidence>
<feature type="transmembrane region" description="Helical" evidence="2">
    <location>
        <begin position="385"/>
        <end position="405"/>
    </location>
</feature>
<dbReference type="RefSeq" id="WP_263998720.1">
    <property type="nucleotide sequence ID" value="NZ_JACKVK010000013.1"/>
</dbReference>
<keyword evidence="2" id="KW-0812">Transmembrane</keyword>
<feature type="transmembrane region" description="Helical" evidence="2">
    <location>
        <begin position="58"/>
        <end position="77"/>
    </location>
</feature>
<organism evidence="3 4">
    <name type="scientific">Mycobacterium yunnanensis</name>
    <dbReference type="NCBI Taxonomy" id="368477"/>
    <lineage>
        <taxon>Bacteria</taxon>
        <taxon>Bacillati</taxon>
        <taxon>Actinomycetota</taxon>
        <taxon>Actinomycetes</taxon>
        <taxon>Mycobacteriales</taxon>
        <taxon>Mycobacteriaceae</taxon>
        <taxon>Mycobacterium</taxon>
    </lineage>
</organism>
<comment type="caution">
    <text evidence="3">The sequence shown here is derived from an EMBL/GenBank/DDBJ whole genome shotgun (WGS) entry which is preliminary data.</text>
</comment>
<gene>
    <name evidence="3" type="ORF">H7K45_24715</name>
</gene>
<evidence type="ECO:0000313" key="3">
    <source>
        <dbReference type="EMBL" id="MCV7423761.1"/>
    </source>
</evidence>
<feature type="transmembrane region" description="Helical" evidence="2">
    <location>
        <begin position="518"/>
        <end position="539"/>
    </location>
</feature>
<feature type="transmembrane region" description="Helical" evidence="2">
    <location>
        <begin position="151"/>
        <end position="179"/>
    </location>
</feature>
<evidence type="ECO:0000256" key="1">
    <source>
        <dbReference type="SAM" id="MobiDB-lite"/>
    </source>
</evidence>
<feature type="transmembrane region" description="Helical" evidence="2">
    <location>
        <begin position="112"/>
        <end position="130"/>
    </location>
</feature>
<feature type="transmembrane region" description="Helical" evidence="2">
    <location>
        <begin position="33"/>
        <end position="52"/>
    </location>
</feature>
<sequence length="717" mass="76895">MTKDMAATVERPRVSTGEDVGHAGRHRSMPASAWQWLGPLVFGCGMMSLAPLPPAVRGVLLAAFVLIGPGMAVVTLVTLPLPAIIAVVPIVGMAVVAGTTTMLAWLHLWAPTQLVAALLVVVGGLLLRDARSLPLPVLRRPTAVTARHLRARSVVVGGAIRANPALMLLTVAVVTWSLTLSGLRAVPYSQFGLLFVGTGPLLVACTLAVVVAFGIALRQDRLRTAALTLGAAIVVQRLTVTLVTDVPIYGWLYKHLGVIDYVQRTHELPAAPDIYGQWPGFFTAFAWFGDVAGVGSIEVAHVFTPLVHVLIAVEVFAIARLIGHDSRTALTAAMFAELVNWVGQDYFAPQAIAFVMALGIFALLITSRSRPAAGYLSIPLFATLVPLHQLTPYWVCGVAIVLGVTKRLRPRLLPIPFMALLLAYLVPRIPIIAPYGILSGFNPLANANSNVEFDGTFGKVFTSVTCRSLSAGVILLAAVCAVVWWRRGKPSLIAAVLAFSSFALLFGQSYGGEAIFRVYLYAVPGCAILIAPLVVKAVTMQGPRRLLNQSVFTGAVTLGCVATAAGLQGYYGLWSLVTQYRSQVTMGNELMASETAPVRIFSLYPVGLPTRASSDYVRFAQRDKDFDQTILGVAPSLKQDYLSAGQFVQLTRAAASFAGNTYVVVDRQAVRALEYYGISGPNAVADFVDRMGRSPYWTLHERDDVTTIFAFNRAGLQ</sequence>
<feature type="transmembrane region" description="Helical" evidence="2">
    <location>
        <begin position="417"/>
        <end position="441"/>
    </location>
</feature>
<feature type="transmembrane region" description="Helical" evidence="2">
    <location>
        <begin position="461"/>
        <end position="485"/>
    </location>
</feature>